<evidence type="ECO:0000313" key="4">
    <source>
        <dbReference type="EMBL" id="KAK9783867.1"/>
    </source>
</evidence>
<dbReference type="SUPFAM" id="SSF53474">
    <property type="entry name" value="alpha/beta-Hydrolases"/>
    <property type="match status" value="1"/>
</dbReference>
<dbReference type="InterPro" id="IPR005645">
    <property type="entry name" value="FSH-like_dom"/>
</dbReference>
<evidence type="ECO:0000256" key="1">
    <source>
        <dbReference type="ARBA" id="ARBA00005863"/>
    </source>
</evidence>
<comment type="caution">
    <text evidence="4">The sequence shown here is derived from an EMBL/GenBank/DDBJ whole genome shotgun (WGS) entry which is preliminary data.</text>
</comment>
<dbReference type="InterPro" id="IPR050593">
    <property type="entry name" value="LovG"/>
</dbReference>
<dbReference type="Pfam" id="PF03959">
    <property type="entry name" value="FSH1"/>
    <property type="match status" value="1"/>
</dbReference>
<sequence length="285" mass="31824">MALPQNRTGFDSFTRTEKTICRDLLPLAFDHNLHLPRILCLHGGGTNARIFRAQCRVIRHHLAHIFRLVFVDAPFLSQAGPDVESVYAEWGPFRSWLRPQGGPGPGSFAVDANDNDISIMDECIVKAMELDDAQGATGSWVGILGFSQGAKMAASLLLRQQARIRLSHRPSVKTGEGAKLGDVEFRFAVLLAGRGPLVMDRATKEFYNDRPFHEGLLHLPTIHVHGLRDPGLPMHRELQYRYCDQIAARHVEWDGDHRVPIKTQDVNLVVGQVLDVAHEYGVTKC</sequence>
<keyword evidence="5" id="KW-1185">Reference proteome</keyword>
<dbReference type="EMBL" id="JARVKM010000001">
    <property type="protein sequence ID" value="KAK9783867.1"/>
    <property type="molecule type" value="Genomic_DNA"/>
</dbReference>
<proteinExistence type="inferred from homology"/>
<evidence type="ECO:0000256" key="2">
    <source>
        <dbReference type="ARBA" id="ARBA00022801"/>
    </source>
</evidence>
<feature type="domain" description="Serine hydrolase" evidence="3">
    <location>
        <begin position="36"/>
        <end position="266"/>
    </location>
</feature>
<reference evidence="4 5" key="1">
    <citation type="submission" date="2024-02" db="EMBL/GenBank/DDBJ databases">
        <title>First draft genome assembly of two strains of Seiridium cardinale.</title>
        <authorList>
            <person name="Emiliani G."/>
            <person name="Scali E."/>
        </authorList>
    </citation>
    <scope>NUCLEOTIDE SEQUENCE [LARGE SCALE GENOMIC DNA]</scope>
    <source>
        <strain evidence="4 5">BM-138-000479</strain>
    </source>
</reference>
<accession>A0ABR2Y9G4</accession>
<dbReference type="Proteomes" id="UP001465668">
    <property type="component" value="Unassembled WGS sequence"/>
</dbReference>
<organism evidence="4 5">
    <name type="scientific">Seiridium cardinale</name>
    <dbReference type="NCBI Taxonomy" id="138064"/>
    <lineage>
        <taxon>Eukaryota</taxon>
        <taxon>Fungi</taxon>
        <taxon>Dikarya</taxon>
        <taxon>Ascomycota</taxon>
        <taxon>Pezizomycotina</taxon>
        <taxon>Sordariomycetes</taxon>
        <taxon>Xylariomycetidae</taxon>
        <taxon>Amphisphaeriales</taxon>
        <taxon>Sporocadaceae</taxon>
        <taxon>Seiridium</taxon>
    </lineage>
</organism>
<evidence type="ECO:0000313" key="5">
    <source>
        <dbReference type="Proteomes" id="UP001465668"/>
    </source>
</evidence>
<evidence type="ECO:0000259" key="3">
    <source>
        <dbReference type="Pfam" id="PF03959"/>
    </source>
</evidence>
<dbReference type="InterPro" id="IPR029058">
    <property type="entry name" value="AB_hydrolase_fold"/>
</dbReference>
<keyword evidence="2" id="KW-0378">Hydrolase</keyword>
<comment type="similarity">
    <text evidence="1">Belongs to the LovG family.</text>
</comment>
<gene>
    <name evidence="4" type="ORF">SCAR479_00426</name>
</gene>
<protein>
    <submittedName>
        <fullName evidence="4">LijB</fullName>
    </submittedName>
</protein>
<dbReference type="PANTHER" id="PTHR48070">
    <property type="entry name" value="ESTERASE OVCA2"/>
    <property type="match status" value="1"/>
</dbReference>
<dbReference type="Gene3D" id="3.40.50.1820">
    <property type="entry name" value="alpha/beta hydrolase"/>
    <property type="match status" value="1"/>
</dbReference>
<name>A0ABR2Y9G4_9PEZI</name>
<dbReference type="PANTHER" id="PTHR48070:SF3">
    <property type="entry name" value="ESTERASE DBAE-RELATED"/>
    <property type="match status" value="1"/>
</dbReference>